<evidence type="ECO:0000313" key="2">
    <source>
        <dbReference type="EMBL" id="RRO11433.1"/>
    </source>
</evidence>
<dbReference type="RefSeq" id="WP_039506816.1">
    <property type="nucleotide sequence ID" value="NZ_QHJW02000006.1"/>
</dbReference>
<accession>A0A3R8QV32</accession>
<evidence type="ECO:0000256" key="1">
    <source>
        <dbReference type="SAM" id="Coils"/>
    </source>
</evidence>
<evidence type="ECO:0000313" key="3">
    <source>
        <dbReference type="Proteomes" id="UP000256817"/>
    </source>
</evidence>
<sequence length="132" mass="15364">MAKHINGYHEKNIIDIINTWPIDNKLTWDALCDRLIGVIGKRPSRQSLSSHVRIAESFNAKKTTIKSGEIHTVKPANLKIASQRIKRLEAENESLKAINNRYLEQFEIWLYNSHIKKITIEELNNPLPKKYF</sequence>
<protein>
    <recommendedName>
        <fullName evidence="4">Transposase</fullName>
    </recommendedName>
</protein>
<gene>
    <name evidence="2" type="ORF">DMB85_003780</name>
</gene>
<proteinExistence type="predicted"/>
<name>A0A3R8QV32_9GAMM</name>
<dbReference type="Proteomes" id="UP000256817">
    <property type="component" value="Unassembled WGS sequence"/>
</dbReference>
<comment type="caution">
    <text evidence="2">The sequence shown here is derived from an EMBL/GenBank/DDBJ whole genome shotgun (WGS) entry which is preliminary data.</text>
</comment>
<dbReference type="EMBL" id="QHJW02000006">
    <property type="protein sequence ID" value="RRO11433.1"/>
    <property type="molecule type" value="Genomic_DNA"/>
</dbReference>
<feature type="coiled-coil region" evidence="1">
    <location>
        <begin position="78"/>
        <end position="105"/>
    </location>
</feature>
<evidence type="ECO:0008006" key="4">
    <source>
        <dbReference type="Google" id="ProtNLM"/>
    </source>
</evidence>
<keyword evidence="3" id="KW-1185">Reference proteome</keyword>
<organism evidence="2 3">
    <name type="scientific">Pectobacterium aquaticum</name>
    <dbReference type="NCBI Taxonomy" id="2204145"/>
    <lineage>
        <taxon>Bacteria</taxon>
        <taxon>Pseudomonadati</taxon>
        <taxon>Pseudomonadota</taxon>
        <taxon>Gammaproteobacteria</taxon>
        <taxon>Enterobacterales</taxon>
        <taxon>Pectobacteriaceae</taxon>
        <taxon>Pectobacterium</taxon>
    </lineage>
</organism>
<reference evidence="2" key="1">
    <citation type="submission" date="2018-11" db="EMBL/GenBank/DDBJ databases">
        <title>Draft genome sequences of proposed Pectobacterium aquaticum sp. nov. isolated in France from fresh water.</title>
        <authorList>
            <person name="Pedron J."/>
            <person name="Barny M.A."/>
        </authorList>
    </citation>
    <scope>NUCLEOTIDE SEQUENCE [LARGE SCALE GENOMIC DNA]</scope>
    <source>
        <strain evidence="2">A35-S23-M15</strain>
    </source>
</reference>
<keyword evidence="1" id="KW-0175">Coiled coil</keyword>